<evidence type="ECO:0000256" key="4">
    <source>
        <dbReference type="SAM" id="SignalP"/>
    </source>
</evidence>
<accession>A0ABV6MVS9</accession>
<organism evidence="6 7">
    <name type="scientific">Kutzneria chonburiensis</name>
    <dbReference type="NCBI Taxonomy" id="1483604"/>
    <lineage>
        <taxon>Bacteria</taxon>
        <taxon>Bacillati</taxon>
        <taxon>Actinomycetota</taxon>
        <taxon>Actinomycetes</taxon>
        <taxon>Pseudonocardiales</taxon>
        <taxon>Pseudonocardiaceae</taxon>
        <taxon>Kutzneria</taxon>
    </lineage>
</organism>
<comment type="similarity">
    <text evidence="2">Belongs to the bacterial solute-binding protein 2 family.</text>
</comment>
<protein>
    <submittedName>
        <fullName evidence="6">ABC transporter substrate-binding protein</fullName>
    </submittedName>
</protein>
<proteinExistence type="inferred from homology"/>
<comment type="caution">
    <text evidence="6">The sequence shown here is derived from an EMBL/GenBank/DDBJ whole genome shotgun (WGS) entry which is preliminary data.</text>
</comment>
<keyword evidence="3 4" id="KW-0732">Signal</keyword>
<dbReference type="InterPro" id="IPR025997">
    <property type="entry name" value="SBP_2_dom"/>
</dbReference>
<dbReference type="PANTHER" id="PTHR46847">
    <property type="entry name" value="D-ALLOSE-BINDING PERIPLASMIC PROTEIN-RELATED"/>
    <property type="match status" value="1"/>
</dbReference>
<keyword evidence="7" id="KW-1185">Reference proteome</keyword>
<reference evidence="6 7" key="1">
    <citation type="submission" date="2024-09" db="EMBL/GenBank/DDBJ databases">
        <authorList>
            <person name="Sun Q."/>
            <person name="Mori K."/>
        </authorList>
    </citation>
    <scope>NUCLEOTIDE SEQUENCE [LARGE SCALE GENOMIC DNA]</scope>
    <source>
        <strain evidence="6 7">TBRC 1432</strain>
    </source>
</reference>
<dbReference type="Proteomes" id="UP001589810">
    <property type="component" value="Unassembled WGS sequence"/>
</dbReference>
<evidence type="ECO:0000259" key="5">
    <source>
        <dbReference type="Pfam" id="PF13407"/>
    </source>
</evidence>
<evidence type="ECO:0000256" key="1">
    <source>
        <dbReference type="ARBA" id="ARBA00004196"/>
    </source>
</evidence>
<dbReference type="Gene3D" id="3.40.50.2300">
    <property type="match status" value="2"/>
</dbReference>
<sequence length="330" mass="33767">MTDSRKIAGLAALAAVSLFATACGGGQVGQSGGSGSSNADNKSLALIPGVSAEPFYISMQCGAEAEAKAKGYTLKTQAPQKFAPADQTPIVTGILANKPAAVLIAPTDDKALAGPMKQLKDASIKVIEVDTSLQDTSIAESSISSNNEQGGQLAAQTLAKLVGDKKGSVLVLNTTAGTSTTDAREKGFKEEIAKYPNIKYVGQQYTDNDAAQSAQKVTATLSSTPDLIGIFATNLNTGEGAATGLRTAGKTGQVNLVGFDASPKEVSDLKDGSFQALIAQDPATIGKDGVDQAIAALTGGSVTRNISTDLVSITKDNMDAQSKYFYKSSC</sequence>
<feature type="chain" id="PRO_5046358700" evidence="4">
    <location>
        <begin position="23"/>
        <end position="330"/>
    </location>
</feature>
<feature type="signal peptide" evidence="4">
    <location>
        <begin position="1"/>
        <end position="22"/>
    </location>
</feature>
<evidence type="ECO:0000256" key="2">
    <source>
        <dbReference type="ARBA" id="ARBA00007639"/>
    </source>
</evidence>
<dbReference type="CDD" id="cd20007">
    <property type="entry name" value="PBP1_ABC_sugar_binding-like"/>
    <property type="match status" value="1"/>
</dbReference>
<dbReference type="InterPro" id="IPR028082">
    <property type="entry name" value="Peripla_BP_I"/>
</dbReference>
<comment type="subcellular location">
    <subcellularLocation>
        <location evidence="1">Cell envelope</location>
    </subcellularLocation>
</comment>
<gene>
    <name evidence="6" type="ORF">ACFFH7_20675</name>
</gene>
<name>A0ABV6MVS9_9PSEU</name>
<dbReference type="PANTHER" id="PTHR46847:SF1">
    <property type="entry name" value="D-ALLOSE-BINDING PERIPLASMIC PROTEIN-RELATED"/>
    <property type="match status" value="1"/>
</dbReference>
<dbReference type="SUPFAM" id="SSF53822">
    <property type="entry name" value="Periplasmic binding protein-like I"/>
    <property type="match status" value="1"/>
</dbReference>
<evidence type="ECO:0000313" key="6">
    <source>
        <dbReference type="EMBL" id="MFC0543931.1"/>
    </source>
</evidence>
<dbReference type="PROSITE" id="PS51257">
    <property type="entry name" value="PROKAR_LIPOPROTEIN"/>
    <property type="match status" value="1"/>
</dbReference>
<feature type="domain" description="Periplasmic binding protein" evidence="5">
    <location>
        <begin position="45"/>
        <end position="299"/>
    </location>
</feature>
<evidence type="ECO:0000256" key="3">
    <source>
        <dbReference type="ARBA" id="ARBA00022729"/>
    </source>
</evidence>
<evidence type="ECO:0000313" key="7">
    <source>
        <dbReference type="Proteomes" id="UP001589810"/>
    </source>
</evidence>
<dbReference type="EMBL" id="JBHLUD010000007">
    <property type="protein sequence ID" value="MFC0543931.1"/>
    <property type="molecule type" value="Genomic_DNA"/>
</dbReference>
<dbReference type="Pfam" id="PF13407">
    <property type="entry name" value="Peripla_BP_4"/>
    <property type="match status" value="1"/>
</dbReference>
<dbReference type="RefSeq" id="WP_273935419.1">
    <property type="nucleotide sequence ID" value="NZ_CP097263.1"/>
</dbReference>